<accession>C0EG48</accession>
<sequence>MGRYIAKPSIGQSGPKLRPDQWMVFCYTLSLDTKPGSTGVEKKHSRREESFCKAKET</sequence>
<proteinExistence type="predicted"/>
<comment type="caution">
    <text evidence="2">The sequence shown here is derived from an EMBL/GenBank/DDBJ whole genome shotgun (WGS) entry which is preliminary data.</text>
</comment>
<keyword evidence="3" id="KW-1185">Reference proteome</keyword>
<dbReference type="STRING" id="537013.CLOSTMETH_02840"/>
<reference evidence="2 3" key="1">
    <citation type="submission" date="2009-01" db="EMBL/GenBank/DDBJ databases">
        <authorList>
            <person name="Fulton L."/>
            <person name="Clifton S."/>
            <person name="Fulton B."/>
            <person name="Xu J."/>
            <person name="Minx P."/>
            <person name="Pepin K.H."/>
            <person name="Johnson M."/>
            <person name="Bhonagiri V."/>
            <person name="Nash W.E."/>
            <person name="Mardis E.R."/>
            <person name="Wilson R.K."/>
        </authorList>
    </citation>
    <scope>NUCLEOTIDE SEQUENCE [LARGE SCALE GENOMIC DNA]</scope>
    <source>
        <strain evidence="2 3">DSM 5476</strain>
    </source>
</reference>
<reference evidence="2 3" key="2">
    <citation type="submission" date="2009-02" db="EMBL/GenBank/DDBJ databases">
        <title>Draft genome sequence of Clostridium methylpentosum (DSM 5476).</title>
        <authorList>
            <person name="Sudarsanam P."/>
            <person name="Ley R."/>
            <person name="Guruge J."/>
            <person name="Turnbaugh P.J."/>
            <person name="Mahowald M."/>
            <person name="Liep D."/>
            <person name="Gordon J."/>
        </authorList>
    </citation>
    <scope>NUCLEOTIDE SEQUENCE [LARGE SCALE GENOMIC DNA]</scope>
    <source>
        <strain evidence="2 3">DSM 5476</strain>
    </source>
</reference>
<organism evidence="2 3">
    <name type="scientific">[Clostridium] methylpentosum DSM 5476</name>
    <dbReference type="NCBI Taxonomy" id="537013"/>
    <lineage>
        <taxon>Bacteria</taxon>
        <taxon>Bacillati</taxon>
        <taxon>Bacillota</taxon>
        <taxon>Clostridia</taxon>
        <taxon>Eubacteriales</taxon>
        <taxon>Oscillospiraceae</taxon>
        <taxon>Oscillospiraceae incertae sedis</taxon>
    </lineage>
</organism>
<name>C0EG48_9FIRM</name>
<dbReference type="AlphaFoldDB" id="C0EG48"/>
<feature type="compositionally biased region" description="Basic and acidic residues" evidence="1">
    <location>
        <begin position="40"/>
        <end position="57"/>
    </location>
</feature>
<protein>
    <submittedName>
        <fullName evidence="2">Uncharacterized protein</fullName>
    </submittedName>
</protein>
<gene>
    <name evidence="2" type="ORF">CLOSTMETH_02840</name>
</gene>
<dbReference type="Proteomes" id="UP000003340">
    <property type="component" value="Unassembled WGS sequence"/>
</dbReference>
<evidence type="ECO:0000313" key="3">
    <source>
        <dbReference type="Proteomes" id="UP000003340"/>
    </source>
</evidence>
<dbReference type="HOGENOM" id="CLU_2988603_0_0_9"/>
<evidence type="ECO:0000256" key="1">
    <source>
        <dbReference type="SAM" id="MobiDB-lite"/>
    </source>
</evidence>
<dbReference type="EMBL" id="ACEC01000095">
    <property type="protein sequence ID" value="EEG29569.1"/>
    <property type="molecule type" value="Genomic_DNA"/>
</dbReference>
<feature type="region of interest" description="Disordered" evidence="1">
    <location>
        <begin position="35"/>
        <end position="57"/>
    </location>
</feature>
<evidence type="ECO:0000313" key="2">
    <source>
        <dbReference type="EMBL" id="EEG29569.1"/>
    </source>
</evidence>